<accession>A0A1G5CRX0</accession>
<sequence length="149" mass="17925">MSKVVDLKDYKELKQREFFINCYHFLNRNLNSKLDDLLLNTNQYFVNLLIRNDYDSGYVSYFQVPIITFIVTVFIRNSDLVDHFPEILQIDNDLNKTLFRNTLVKILETMNDECDYKKVDLQLKDELEITLDYIFENIMELVPYKIVFV</sequence>
<dbReference type="Proteomes" id="UP000198636">
    <property type="component" value="Unassembled WGS sequence"/>
</dbReference>
<keyword evidence="2" id="KW-1185">Reference proteome</keyword>
<dbReference type="OrthoDB" id="1954192at2"/>
<evidence type="ECO:0000313" key="2">
    <source>
        <dbReference type="Proteomes" id="UP000198636"/>
    </source>
</evidence>
<proteinExistence type="predicted"/>
<dbReference type="STRING" id="1120976.SAMN03080606_00752"/>
<organism evidence="1 2">
    <name type="scientific">Alkaliphilus peptidifermentans DSM 18978</name>
    <dbReference type="NCBI Taxonomy" id="1120976"/>
    <lineage>
        <taxon>Bacteria</taxon>
        <taxon>Bacillati</taxon>
        <taxon>Bacillota</taxon>
        <taxon>Clostridia</taxon>
        <taxon>Peptostreptococcales</taxon>
        <taxon>Natronincolaceae</taxon>
        <taxon>Alkaliphilus</taxon>
    </lineage>
</organism>
<name>A0A1G5CRX0_9FIRM</name>
<dbReference type="RefSeq" id="WP_091540119.1">
    <property type="nucleotide sequence ID" value="NZ_FMUS01000003.1"/>
</dbReference>
<protein>
    <submittedName>
        <fullName evidence="1">Uncharacterized protein</fullName>
    </submittedName>
</protein>
<dbReference type="AlphaFoldDB" id="A0A1G5CRX0"/>
<evidence type="ECO:0000313" key="1">
    <source>
        <dbReference type="EMBL" id="SCY05309.1"/>
    </source>
</evidence>
<dbReference type="EMBL" id="FMUS01000003">
    <property type="protein sequence ID" value="SCY05309.1"/>
    <property type="molecule type" value="Genomic_DNA"/>
</dbReference>
<gene>
    <name evidence="1" type="ORF">SAMN03080606_00752</name>
</gene>
<reference evidence="1 2" key="1">
    <citation type="submission" date="2016-10" db="EMBL/GenBank/DDBJ databases">
        <authorList>
            <person name="de Groot N.N."/>
        </authorList>
    </citation>
    <scope>NUCLEOTIDE SEQUENCE [LARGE SCALE GENOMIC DNA]</scope>
    <source>
        <strain evidence="1 2">DSM 18978</strain>
    </source>
</reference>